<reference evidence="2" key="1">
    <citation type="submission" date="2014-04" db="EMBL/GenBank/DDBJ databases">
        <title>Evolutionary Origins and Diversification of the Mycorrhizal Mutualists.</title>
        <authorList>
            <consortium name="DOE Joint Genome Institute"/>
            <consortium name="Mycorrhizal Genomics Consortium"/>
            <person name="Kohler A."/>
            <person name="Kuo A."/>
            <person name="Nagy L.G."/>
            <person name="Floudas D."/>
            <person name="Copeland A."/>
            <person name="Barry K.W."/>
            <person name="Cichocki N."/>
            <person name="Veneault-Fourrey C."/>
            <person name="LaButti K."/>
            <person name="Lindquist E.A."/>
            <person name="Lipzen A."/>
            <person name="Lundell T."/>
            <person name="Morin E."/>
            <person name="Murat C."/>
            <person name="Riley R."/>
            <person name="Ohm R."/>
            <person name="Sun H."/>
            <person name="Tunlid A."/>
            <person name="Henrissat B."/>
            <person name="Grigoriev I.V."/>
            <person name="Hibbett D.S."/>
            <person name="Martin F."/>
        </authorList>
    </citation>
    <scope>NUCLEOTIDE SEQUENCE [LARGE SCALE GENOMIC DNA]</scope>
    <source>
        <strain evidence="2">FD-334 SS-4</strain>
    </source>
</reference>
<name>A0A0D2PM38_HYPSF</name>
<dbReference type="EMBL" id="KN817562">
    <property type="protein sequence ID" value="KJA20955.1"/>
    <property type="molecule type" value="Genomic_DNA"/>
</dbReference>
<gene>
    <name evidence="1" type="ORF">HYPSUDRAFT_763824</name>
</gene>
<evidence type="ECO:0000313" key="1">
    <source>
        <dbReference type="EMBL" id="KJA20955.1"/>
    </source>
</evidence>
<protein>
    <submittedName>
        <fullName evidence="1">Uncharacterized protein</fullName>
    </submittedName>
</protein>
<organism evidence="1 2">
    <name type="scientific">Hypholoma sublateritium (strain FD-334 SS-4)</name>
    <dbReference type="NCBI Taxonomy" id="945553"/>
    <lineage>
        <taxon>Eukaryota</taxon>
        <taxon>Fungi</taxon>
        <taxon>Dikarya</taxon>
        <taxon>Basidiomycota</taxon>
        <taxon>Agaricomycotina</taxon>
        <taxon>Agaricomycetes</taxon>
        <taxon>Agaricomycetidae</taxon>
        <taxon>Agaricales</taxon>
        <taxon>Agaricineae</taxon>
        <taxon>Strophariaceae</taxon>
        <taxon>Hypholoma</taxon>
    </lineage>
</organism>
<sequence length="140" mass="15715">MPPSPRPILRRPSARALLSFIACLEAFRMSSSYSPSVPLIDHAPAFVLALIYRTFLPRRPCQYARHAFRPDAALHARLAPRPALTAHERRSLYAAHFGPWGWPLRGLLQCSARGGTRAVRRLHAFPLLKGSISISRNEIQ</sequence>
<keyword evidence="2" id="KW-1185">Reference proteome</keyword>
<evidence type="ECO:0000313" key="2">
    <source>
        <dbReference type="Proteomes" id="UP000054270"/>
    </source>
</evidence>
<dbReference type="AlphaFoldDB" id="A0A0D2PM38"/>
<proteinExistence type="predicted"/>
<accession>A0A0D2PM38</accession>
<dbReference type="Proteomes" id="UP000054270">
    <property type="component" value="Unassembled WGS sequence"/>
</dbReference>